<dbReference type="Gene3D" id="3.10.180.50">
    <property type="match status" value="1"/>
</dbReference>
<dbReference type="InterPro" id="IPR023631">
    <property type="entry name" value="Amidase_dom"/>
</dbReference>
<dbReference type="Gene3D" id="3.90.1300.10">
    <property type="entry name" value="Amidase signature (AS) domain"/>
    <property type="match status" value="1"/>
</dbReference>
<comment type="similarity">
    <text evidence="5">Belongs to the 2-oxoadipate dioxygenase/decarboxylase family.</text>
</comment>
<organism evidence="10 11">
    <name type="scientific">Brassica cretica</name>
    <name type="common">Mustard</name>
    <dbReference type="NCBI Taxonomy" id="69181"/>
    <lineage>
        <taxon>Eukaryota</taxon>
        <taxon>Viridiplantae</taxon>
        <taxon>Streptophyta</taxon>
        <taxon>Embryophyta</taxon>
        <taxon>Tracheophyta</taxon>
        <taxon>Spermatophyta</taxon>
        <taxon>Magnoliopsida</taxon>
        <taxon>eudicotyledons</taxon>
        <taxon>Gunneridae</taxon>
        <taxon>Pentapetalae</taxon>
        <taxon>rosids</taxon>
        <taxon>malvids</taxon>
        <taxon>Brassicales</taxon>
        <taxon>Brassicaceae</taxon>
        <taxon>Brassiceae</taxon>
        <taxon>Brassica</taxon>
    </lineage>
</organism>
<evidence type="ECO:0000313" key="11">
    <source>
        <dbReference type="Proteomes" id="UP000266723"/>
    </source>
</evidence>
<evidence type="ECO:0000256" key="7">
    <source>
        <dbReference type="ARBA" id="ARBA00035045"/>
    </source>
</evidence>
<keyword evidence="3" id="KW-0560">Oxidoreductase</keyword>
<dbReference type="InterPro" id="IPR009770">
    <property type="entry name" value="HGLS"/>
</dbReference>
<dbReference type="InterPro" id="IPR036928">
    <property type="entry name" value="AS_sf"/>
</dbReference>
<dbReference type="Pfam" id="PF01425">
    <property type="entry name" value="Amidase"/>
    <property type="match status" value="1"/>
</dbReference>
<accession>A0ABQ7BJV9</accession>
<evidence type="ECO:0000256" key="8">
    <source>
        <dbReference type="SAM" id="MobiDB-lite"/>
    </source>
</evidence>
<dbReference type="EMBL" id="QGKV02001507">
    <property type="protein sequence ID" value="KAF3532386.1"/>
    <property type="molecule type" value="Genomic_DNA"/>
</dbReference>
<comment type="cofactor">
    <cofactor evidence="1">
        <name>Fe(2+)</name>
        <dbReference type="ChEBI" id="CHEBI:29033"/>
    </cofactor>
</comment>
<reference evidence="10 11" key="1">
    <citation type="journal article" date="2020" name="BMC Genomics">
        <title>Intraspecific diversification of the crop wild relative Brassica cretica Lam. using demographic model selection.</title>
        <authorList>
            <person name="Kioukis A."/>
            <person name="Michalopoulou V.A."/>
            <person name="Briers L."/>
            <person name="Pirintsos S."/>
            <person name="Studholme D.J."/>
            <person name="Pavlidis P."/>
            <person name="Sarris P.F."/>
        </authorList>
    </citation>
    <scope>NUCLEOTIDE SEQUENCE [LARGE SCALE GENOMIC DNA]</scope>
    <source>
        <strain evidence="11">cv. PFS-1207/04</strain>
    </source>
</reference>
<gene>
    <name evidence="10" type="ORF">DY000_02041142</name>
</gene>
<proteinExistence type="inferred from homology"/>
<evidence type="ECO:0000256" key="6">
    <source>
        <dbReference type="ARBA" id="ARBA00035023"/>
    </source>
</evidence>
<feature type="compositionally biased region" description="Basic residues" evidence="8">
    <location>
        <begin position="168"/>
        <end position="181"/>
    </location>
</feature>
<evidence type="ECO:0000259" key="9">
    <source>
        <dbReference type="Pfam" id="PF01425"/>
    </source>
</evidence>
<protein>
    <recommendedName>
        <fullName evidence="6">2-oxoadipate dioxygenase/decarboxylase</fullName>
        <ecNumber evidence="6">1.13.11.93</ecNumber>
    </recommendedName>
    <alternativeName>
        <fullName evidence="7">2-hydroxyglutarate synthase</fullName>
    </alternativeName>
</protein>
<evidence type="ECO:0000313" key="10">
    <source>
        <dbReference type="EMBL" id="KAF3532386.1"/>
    </source>
</evidence>
<dbReference type="PANTHER" id="PTHR31136">
    <property type="entry name" value="DUF1338 DOMAIN-CONTAINING PROTEIN"/>
    <property type="match status" value="1"/>
</dbReference>
<evidence type="ECO:0000256" key="3">
    <source>
        <dbReference type="ARBA" id="ARBA00023002"/>
    </source>
</evidence>
<feature type="region of interest" description="Disordered" evidence="8">
    <location>
        <begin position="167"/>
        <end position="218"/>
    </location>
</feature>
<feature type="domain" description="Amidase" evidence="9">
    <location>
        <begin position="260"/>
        <end position="336"/>
    </location>
</feature>
<evidence type="ECO:0000256" key="1">
    <source>
        <dbReference type="ARBA" id="ARBA00001954"/>
    </source>
</evidence>
<comment type="caution">
    <text evidence="10">The sequence shown here is derived from an EMBL/GenBank/DDBJ whole genome shotgun (WGS) entry which is preliminary data.</text>
</comment>
<evidence type="ECO:0000256" key="5">
    <source>
        <dbReference type="ARBA" id="ARBA00035013"/>
    </source>
</evidence>
<keyword evidence="4" id="KW-0408">Iron</keyword>
<name>A0ABQ7BJV9_BRACR</name>
<evidence type="ECO:0000256" key="2">
    <source>
        <dbReference type="ARBA" id="ARBA00022964"/>
    </source>
</evidence>
<evidence type="ECO:0000256" key="4">
    <source>
        <dbReference type="ARBA" id="ARBA00023004"/>
    </source>
</evidence>
<dbReference type="EC" id="1.13.11.93" evidence="6"/>
<dbReference type="Proteomes" id="UP000266723">
    <property type="component" value="Unassembled WGS sequence"/>
</dbReference>
<keyword evidence="2" id="KW-0223">Dioxygenase</keyword>
<sequence>MVEKREDATKEKTRRQHTITTIAISPIPNRSSPPPWLLRSVFTGVATTTVTLVSSLFLSERVNLLSFSPTSWWSQREIVEKMIEMIDSGFDCGNVICARYDKTLFLGKQRQQVWTSSMTSQMIALGTLPWEKPQSSEFEQLARESEYAAWTLTNGYALNHVTISVHQLKSHPNKKKKKRRKRQEEEDDGTAMGGRPQLRALTQGVPDPSSDVRDPRAAPARDLFLVRDSIRQLASDDQGVPDQATKDIISHSIAWLGNESYGENKLYKSPTNLATPARIPGGAYHGAADMMICIFSCMDTVGGVRLPSRYCGVLGFKSSHGTISNKGIMPVSYSLDS</sequence>
<keyword evidence="11" id="KW-1185">Reference proteome</keyword>
<dbReference type="SUPFAM" id="SSF75304">
    <property type="entry name" value="Amidase signature (AS) enzymes"/>
    <property type="match status" value="1"/>
</dbReference>
<dbReference type="PANTHER" id="PTHR31136:SF5">
    <property type="entry name" value="2-OXOADIPATE DIOXYGENASE_DECARBOXYLASE, CHLOROPLASTIC"/>
    <property type="match status" value="1"/>
</dbReference>
<dbReference type="Pfam" id="PF07063">
    <property type="entry name" value="HGLS"/>
    <property type="match status" value="1"/>
</dbReference>